<keyword evidence="1" id="KW-0378">Hydrolase</keyword>
<keyword evidence="2" id="KW-0732">Signal</keyword>
<reference evidence="3" key="1">
    <citation type="submission" date="2023-02" db="EMBL/GenBank/DDBJ databases">
        <title>Identification and recombinant expression of a fungal hydrolase from Papiliotrema laurentii that hydrolyzes apple cutin and clears colloidal polyester polyurethane.</title>
        <authorList>
            <consortium name="DOE Joint Genome Institute"/>
            <person name="Roman V.A."/>
            <person name="Bojanowski C."/>
            <person name="Crable B.R."/>
            <person name="Wagner D.N."/>
            <person name="Hung C.S."/>
            <person name="Nadeau L.J."/>
            <person name="Schratz L."/>
            <person name="Haridas S."/>
            <person name="Pangilinan J."/>
            <person name="Lipzen A."/>
            <person name="Na H."/>
            <person name="Yan M."/>
            <person name="Ng V."/>
            <person name="Grigoriev I.V."/>
            <person name="Spatafora J.W."/>
            <person name="Barlow D."/>
            <person name="Biffinger J."/>
            <person name="Kelley-Loughnane N."/>
            <person name="Varaljay V.A."/>
            <person name="Crookes-Goodson W.J."/>
        </authorList>
    </citation>
    <scope>NUCLEOTIDE SEQUENCE</scope>
    <source>
        <strain evidence="3">5307AH</strain>
    </source>
</reference>
<dbReference type="PANTHER" id="PTHR41814">
    <property type="entry name" value="EXPRESSED PROTEIN"/>
    <property type="match status" value="1"/>
</dbReference>
<dbReference type="AlphaFoldDB" id="A0AAD9CXC8"/>
<evidence type="ECO:0000256" key="2">
    <source>
        <dbReference type="SAM" id="SignalP"/>
    </source>
</evidence>
<evidence type="ECO:0000256" key="1">
    <source>
        <dbReference type="ARBA" id="ARBA00022801"/>
    </source>
</evidence>
<proteinExistence type="predicted"/>
<dbReference type="Pfam" id="PF07470">
    <property type="entry name" value="Glyco_hydro_88"/>
    <property type="match status" value="1"/>
</dbReference>
<dbReference type="GO" id="GO:0016798">
    <property type="term" value="F:hydrolase activity, acting on glycosyl bonds"/>
    <property type="evidence" value="ECO:0007669"/>
    <property type="project" value="UniProtKB-KW"/>
</dbReference>
<protein>
    <submittedName>
        <fullName evidence="3">Six-hairpin glycosidase-like protein</fullName>
    </submittedName>
</protein>
<dbReference type="PANTHER" id="PTHR41814:SF1">
    <property type="entry name" value="CELLULASE"/>
    <property type="match status" value="1"/>
</dbReference>
<dbReference type="InterPro" id="IPR010905">
    <property type="entry name" value="Glyco_hydro_88"/>
</dbReference>
<name>A0AAD9CXC8_PAPLA</name>
<dbReference type="GO" id="GO:0005975">
    <property type="term" value="P:carbohydrate metabolic process"/>
    <property type="evidence" value="ECO:0007669"/>
    <property type="project" value="InterPro"/>
</dbReference>
<feature type="chain" id="PRO_5041950106" evidence="2">
    <location>
        <begin position="21"/>
        <end position="423"/>
    </location>
</feature>
<keyword evidence="4" id="KW-1185">Reference proteome</keyword>
<dbReference type="SUPFAM" id="SSF48208">
    <property type="entry name" value="Six-hairpin glycosidases"/>
    <property type="match status" value="1"/>
</dbReference>
<sequence length="423" mass="44773">MLTLSTLLPLLPLLASSVGAVHLSDGRYEKVSRVLEGISRYSWENGTKAQAILESQYPSLSVFSPTDPLPLPSPLPSGDISQIIDIAQTTLQNRENSSAASRNGGLGLVPDAAAADPASLGVAVLLANASTGNAQVNGVGYGDAATAQLNYLLYDVPRTPDGAISHRANQPQLWADFVYMVPPFLAYYGVLNNNQTLVQEAVKQIQLYRQTLRTDTGLWAHILLGNGTHDPGLWATGNAWAAAGMLRVLATIKWSDFAGSMDTEMNNLRDWTTEILSASKGVVSSGNMLHNYLNDSSTFEDSSATALMAAAALRLSTLNLTNDYVPFGVDMLSAVSAKVNGTGYVTQVVNPYDFTQQGAESAEAQSFVLMAYAAYNEWDKMGQPGNTAKGDPLGKDSGAVRPSWSLGAIVVAGLAAGGGWLIL</sequence>
<dbReference type="InterPro" id="IPR008928">
    <property type="entry name" value="6-hairpin_glycosidase_sf"/>
</dbReference>
<evidence type="ECO:0000313" key="4">
    <source>
        <dbReference type="Proteomes" id="UP001182556"/>
    </source>
</evidence>
<organism evidence="3 4">
    <name type="scientific">Papiliotrema laurentii</name>
    <name type="common">Cryptococcus laurentii</name>
    <dbReference type="NCBI Taxonomy" id="5418"/>
    <lineage>
        <taxon>Eukaryota</taxon>
        <taxon>Fungi</taxon>
        <taxon>Dikarya</taxon>
        <taxon>Basidiomycota</taxon>
        <taxon>Agaricomycotina</taxon>
        <taxon>Tremellomycetes</taxon>
        <taxon>Tremellales</taxon>
        <taxon>Rhynchogastremaceae</taxon>
        <taxon>Papiliotrema</taxon>
    </lineage>
</organism>
<dbReference type="EMBL" id="JAODAN010000009">
    <property type="protein sequence ID" value="KAK1922230.1"/>
    <property type="molecule type" value="Genomic_DNA"/>
</dbReference>
<dbReference type="Proteomes" id="UP001182556">
    <property type="component" value="Unassembled WGS sequence"/>
</dbReference>
<feature type="signal peptide" evidence="2">
    <location>
        <begin position="1"/>
        <end position="20"/>
    </location>
</feature>
<keyword evidence="3" id="KW-0326">Glycosidase</keyword>
<gene>
    <name evidence="3" type="ORF">DB88DRAFT_497618</name>
</gene>
<evidence type="ECO:0000313" key="3">
    <source>
        <dbReference type="EMBL" id="KAK1922230.1"/>
    </source>
</evidence>
<accession>A0AAD9CXC8</accession>
<dbReference type="InterPro" id="IPR012341">
    <property type="entry name" value="6hp_glycosidase-like_sf"/>
</dbReference>
<dbReference type="Gene3D" id="1.50.10.10">
    <property type="match status" value="1"/>
</dbReference>
<comment type="caution">
    <text evidence="3">The sequence shown here is derived from an EMBL/GenBank/DDBJ whole genome shotgun (WGS) entry which is preliminary data.</text>
</comment>